<feature type="compositionally biased region" description="Polar residues" evidence="2">
    <location>
        <begin position="758"/>
        <end position="774"/>
    </location>
</feature>
<evidence type="ECO:0000256" key="1">
    <source>
        <dbReference type="SAM" id="Coils"/>
    </source>
</evidence>
<feature type="compositionally biased region" description="Polar residues" evidence="2">
    <location>
        <begin position="102"/>
        <end position="115"/>
    </location>
</feature>
<feature type="compositionally biased region" description="Low complexity" evidence="2">
    <location>
        <begin position="136"/>
        <end position="178"/>
    </location>
</feature>
<feature type="coiled-coil region" evidence="1">
    <location>
        <begin position="1549"/>
        <end position="1613"/>
    </location>
</feature>
<keyword evidence="1" id="KW-0175">Coiled coil</keyword>
<feature type="compositionally biased region" description="Low complexity" evidence="2">
    <location>
        <begin position="224"/>
        <end position="239"/>
    </location>
</feature>
<dbReference type="EMBL" id="MU001905">
    <property type="protein sequence ID" value="KAF2794031.1"/>
    <property type="molecule type" value="Genomic_DNA"/>
</dbReference>
<feature type="region of interest" description="Disordered" evidence="2">
    <location>
        <begin position="1143"/>
        <end position="1190"/>
    </location>
</feature>
<feature type="compositionally biased region" description="Low complexity" evidence="2">
    <location>
        <begin position="410"/>
        <end position="439"/>
    </location>
</feature>
<feature type="compositionally biased region" description="Polar residues" evidence="2">
    <location>
        <begin position="1005"/>
        <end position="1025"/>
    </location>
</feature>
<feature type="compositionally biased region" description="Polar residues" evidence="2">
    <location>
        <begin position="466"/>
        <end position="496"/>
    </location>
</feature>
<feature type="compositionally biased region" description="Polar residues" evidence="2">
    <location>
        <begin position="255"/>
        <end position="270"/>
    </location>
</feature>
<feature type="compositionally biased region" description="Polar residues" evidence="2">
    <location>
        <begin position="204"/>
        <end position="217"/>
    </location>
</feature>
<organism evidence="3 4">
    <name type="scientific">Melanomma pulvis-pyrius CBS 109.77</name>
    <dbReference type="NCBI Taxonomy" id="1314802"/>
    <lineage>
        <taxon>Eukaryota</taxon>
        <taxon>Fungi</taxon>
        <taxon>Dikarya</taxon>
        <taxon>Ascomycota</taxon>
        <taxon>Pezizomycotina</taxon>
        <taxon>Dothideomycetes</taxon>
        <taxon>Pleosporomycetidae</taxon>
        <taxon>Pleosporales</taxon>
        <taxon>Melanommataceae</taxon>
        <taxon>Melanomma</taxon>
    </lineage>
</organism>
<name>A0A6A6XCL1_9PLEO</name>
<proteinExistence type="predicted"/>
<feature type="compositionally biased region" description="Polar residues" evidence="2">
    <location>
        <begin position="1"/>
        <end position="17"/>
    </location>
</feature>
<evidence type="ECO:0000313" key="4">
    <source>
        <dbReference type="Proteomes" id="UP000799757"/>
    </source>
</evidence>
<feature type="region of interest" description="Disordered" evidence="2">
    <location>
        <begin position="978"/>
        <end position="1115"/>
    </location>
</feature>
<evidence type="ECO:0000256" key="2">
    <source>
        <dbReference type="SAM" id="MobiDB-lite"/>
    </source>
</evidence>
<feature type="compositionally biased region" description="Low complexity" evidence="2">
    <location>
        <begin position="1057"/>
        <end position="1068"/>
    </location>
</feature>
<sequence length="1616" mass="176293">MQNYAQGYQRPGSTASFAGQPGTAPPPPYGGAPHAYTSASPIQQSQWAPPAQTQPPQQQWSQSPQTQQGGWGGQQQQQQQQQTGGYNPGVYGAMPGAYGQGQPASVNQPSNPYNTQQQDQPPPPPPKPHGFASTVQQQQQQQQQQPAQTWGQQPAYGAQPTQQGYPPQQQTGYPPQQGSFQAQQSYNTAAPPPPSQTPGGSYFPPSQQGQTPSSYGADQTGGYPTSTPASATTAQPPNSVLSPDVQHPTYIPPSLTGQGVQSYMPANTNPLPGVYIPPPPDMPAWQQASHAPLQGGNKKFRYTKPMVDPSFQAQGYQGLPQQPVQQPGQFVQQPVQGQQQYGQPVQNQFQPQTQMPQQGQYGQPVPQQPQDQFQQQQQHQQQYGQPPMQPPSQLYPQQGNQWQQPPPADPCLAQPQQQPPQQQGWPPAQQAQAPVLGQPEEQGIQAPKPINGQTGTTAPNFVSDPSPKSQPVSPVHNRNSMSFSQSNAGRTGSVSSIALGAIHSQRAGNRTSSPASIKAPVPPPTTETKAFSALGFGGPSDWEHFGDGEEIDDEEIFGVKKDEKKTETAHSDSVELPAHVPSPPPTQAEWPTPPAQPAPLNLTRRDTYQPTPPPDITAPPAQPQAFVMGDAIVAPAVTQSPQPGQFSQPPPPNQQGFPMHNSRGSSRHGTPAQHQQQYQPPPNQQGFAMHNSRGSSRHGTPSQLQQQYQPPPPAGNTFIADDGGWAAQSNASQGRQQTPAQQYPQQAPPAAWGAAEQTPTQTSGWGGQAQNQNFAAELQAKDEAFERFRADAERESADLRAEIDKLRSDAEREKAELRSELERLKDLPAEIERLKVEAENAKTHAASEKNVLSEQIEEMKVAAAQAKDNSEAVNKEKVSMIEWLKEDAEGKDDAIKEKDVMIADLKQQLEVEKASKPIELPQPTPRDLIPDIDPWYAGSLERYISMLRSEAGEQQVDDKINVFTGFLRAESSIRGLEYYSAPPPAPPMQDAAHNTGQEPFGLSRGASNASIKKPNVNVQVPQRQPSPEDEFQYSPGGRPLLQRKPTMPSTESVSREQSFGQSFGFSSGPEQLPQISTANEFPQKPATILTPTSSTDEGFNKGPIQSPPEETAGQYKAFVPQEVTQNDSVKSLHRQSMSFTPPAYVAPLHGSKSSKGHDEIFFGAPNQQPSSKPSSRPTTSASAASDVPLPAPLSFTPAPLSFNAQPSAAAASPKKNPAQILNEILPAQIVPPQPHTRLEGLWKKSSAIPSDFAYINDLTVAWEKNAALARKKNDAARRKRQEESEEHTDQLFNDNEISYADIGDLEDEFKEKERELKAQEDRVEYKTYVEEVFDKVYDGLQAEIKSLMDLYIESENLLQTSVSGVKTMDGKSDAPSTHEALELLKTLHAQIETRHDKVAQAVAERDKRYKRTEIQPLYAAGNIAKMKNVEKHFDNAEKQAALRAKGERSERIGELVHVVEDVVIAAVGFEQDEADHILNAARALAQDNADESHTALLTRARDTLLAIKASSIALLGLFNALEVELNTAVLEAEIAQAKAAQGAVDPARILELEKRMEEGEKEMKLEFERRVGVLEADRKDVEALVKGGVSAEEREKSERERRLKAALEEAKRRNGQ</sequence>
<feature type="compositionally biased region" description="Low complexity" evidence="2">
    <location>
        <begin position="43"/>
        <end position="85"/>
    </location>
</feature>
<feature type="compositionally biased region" description="Polar residues" evidence="2">
    <location>
        <begin position="506"/>
        <end position="515"/>
    </location>
</feature>
<feature type="compositionally biased region" description="Pro residues" evidence="2">
    <location>
        <begin position="610"/>
        <end position="622"/>
    </location>
</feature>
<feature type="coiled-coil region" evidence="1">
    <location>
        <begin position="1265"/>
        <end position="1322"/>
    </location>
</feature>
<feature type="compositionally biased region" description="Polar residues" evidence="2">
    <location>
        <begin position="1047"/>
        <end position="1056"/>
    </location>
</feature>
<feature type="compositionally biased region" description="Low complexity" evidence="2">
    <location>
        <begin position="1164"/>
        <end position="1185"/>
    </location>
</feature>
<feature type="compositionally biased region" description="Basic and acidic residues" evidence="2">
    <location>
        <begin position="557"/>
        <end position="573"/>
    </location>
</feature>
<reference evidence="3" key="1">
    <citation type="journal article" date="2020" name="Stud. Mycol.">
        <title>101 Dothideomycetes genomes: a test case for predicting lifestyles and emergence of pathogens.</title>
        <authorList>
            <person name="Haridas S."/>
            <person name="Albert R."/>
            <person name="Binder M."/>
            <person name="Bloem J."/>
            <person name="Labutti K."/>
            <person name="Salamov A."/>
            <person name="Andreopoulos B."/>
            <person name="Baker S."/>
            <person name="Barry K."/>
            <person name="Bills G."/>
            <person name="Bluhm B."/>
            <person name="Cannon C."/>
            <person name="Castanera R."/>
            <person name="Culley D."/>
            <person name="Daum C."/>
            <person name="Ezra D."/>
            <person name="Gonzalez J."/>
            <person name="Henrissat B."/>
            <person name="Kuo A."/>
            <person name="Liang C."/>
            <person name="Lipzen A."/>
            <person name="Lutzoni F."/>
            <person name="Magnuson J."/>
            <person name="Mondo S."/>
            <person name="Nolan M."/>
            <person name="Ohm R."/>
            <person name="Pangilinan J."/>
            <person name="Park H.-J."/>
            <person name="Ramirez L."/>
            <person name="Alfaro M."/>
            <person name="Sun H."/>
            <person name="Tritt A."/>
            <person name="Yoshinaga Y."/>
            <person name="Zwiers L.-H."/>
            <person name="Turgeon B."/>
            <person name="Goodwin S."/>
            <person name="Spatafora J."/>
            <person name="Crous P."/>
            <person name="Grigoriev I."/>
        </authorList>
    </citation>
    <scope>NUCLEOTIDE SEQUENCE</scope>
    <source>
        <strain evidence="3">CBS 109.77</strain>
    </source>
</reference>
<feature type="compositionally biased region" description="Low complexity" evidence="2">
    <location>
        <begin position="314"/>
        <end position="403"/>
    </location>
</feature>
<keyword evidence="4" id="KW-1185">Reference proteome</keyword>
<feature type="compositionally biased region" description="Polar residues" evidence="2">
    <location>
        <begin position="179"/>
        <end position="188"/>
    </location>
</feature>
<evidence type="ECO:0000313" key="3">
    <source>
        <dbReference type="EMBL" id="KAF2794031.1"/>
    </source>
</evidence>
<feature type="compositionally biased region" description="Polar residues" evidence="2">
    <location>
        <begin position="451"/>
        <end position="460"/>
    </location>
</feature>
<dbReference type="OrthoDB" id="1883964at2759"/>
<dbReference type="Proteomes" id="UP000799757">
    <property type="component" value="Unassembled WGS sequence"/>
</dbReference>
<feature type="compositionally biased region" description="Pro residues" evidence="2">
    <location>
        <begin position="580"/>
        <end position="597"/>
    </location>
</feature>
<feature type="compositionally biased region" description="Low complexity" evidence="2">
    <location>
        <begin position="736"/>
        <end position="757"/>
    </location>
</feature>
<gene>
    <name evidence="3" type="ORF">K505DRAFT_325025</name>
</gene>
<feature type="coiled-coil region" evidence="1">
    <location>
        <begin position="789"/>
        <end position="876"/>
    </location>
</feature>
<feature type="region of interest" description="Disordered" evidence="2">
    <location>
        <begin position="1"/>
        <end position="778"/>
    </location>
</feature>
<protein>
    <submittedName>
        <fullName evidence="3">Uncharacterized protein</fullName>
    </submittedName>
</protein>
<accession>A0A6A6XCL1</accession>